<protein>
    <submittedName>
        <fullName evidence="1">Methanesulfonate monooxygenase</fullName>
    </submittedName>
</protein>
<name>A0ACD3SRF6_9BURK</name>
<accession>A0ACD3SRF6</accession>
<gene>
    <name evidence="1" type="ORF">MW7_009235</name>
</gene>
<evidence type="ECO:0000313" key="2">
    <source>
        <dbReference type="Proteomes" id="UP000004277"/>
    </source>
</evidence>
<keyword evidence="2" id="KW-1185">Reference proteome</keyword>
<dbReference type="EMBL" id="AKCV02000015">
    <property type="protein sequence ID" value="TMS58872.1"/>
    <property type="molecule type" value="Genomic_DNA"/>
</dbReference>
<keyword evidence="1" id="KW-0503">Monooxygenase</keyword>
<organism evidence="1 2">
    <name type="scientific">Imbroritus primus</name>
    <dbReference type="NCBI Taxonomy" id="3058603"/>
    <lineage>
        <taxon>Bacteria</taxon>
        <taxon>Pseudomonadati</taxon>
        <taxon>Pseudomonadota</taxon>
        <taxon>Betaproteobacteria</taxon>
        <taxon>Burkholderiales</taxon>
        <taxon>Burkholderiaceae</taxon>
        <taxon>Imbroritus</taxon>
    </lineage>
</organism>
<comment type="caution">
    <text evidence="1">The sequence shown here is derived from an EMBL/GenBank/DDBJ whole genome shotgun (WGS) entry which is preliminary data.</text>
</comment>
<sequence length="168" mass="19275">MLIRDPGTRQVIDSIVYESCLAMNANDWAGFLALCEPESFRYRITNYSPEIQKDQTWMDRDWKGLKSLFDLLPRHNTNNAPLMRHATVYRAEHEADGDTVRVQTLFSLYRTELDGLNSHIVSGRTSLFAVGKYDDRIRLAADGESGRLVSRNVRLETRQIDVGSHIPF</sequence>
<evidence type="ECO:0000313" key="1">
    <source>
        <dbReference type="EMBL" id="TMS58872.1"/>
    </source>
</evidence>
<reference evidence="1" key="1">
    <citation type="submission" date="2019-05" db="EMBL/GenBank/DDBJ databases">
        <title>Revised genome assembly of Burkholderiaceae (previously Ralstonia) sp. PBA.</title>
        <authorList>
            <person name="Gan H.M."/>
        </authorList>
    </citation>
    <scope>NUCLEOTIDE SEQUENCE</scope>
    <source>
        <strain evidence="1">PBA</strain>
    </source>
</reference>
<proteinExistence type="predicted"/>
<keyword evidence="1" id="KW-0560">Oxidoreductase</keyword>
<dbReference type="Proteomes" id="UP000004277">
    <property type="component" value="Unassembled WGS sequence"/>
</dbReference>